<accession>A0ABR2ZPD8</accession>
<feature type="compositionally biased region" description="Basic and acidic residues" evidence="1">
    <location>
        <begin position="222"/>
        <end position="232"/>
    </location>
</feature>
<feature type="compositionally biased region" description="Polar residues" evidence="1">
    <location>
        <begin position="202"/>
        <end position="212"/>
    </location>
</feature>
<feature type="region of interest" description="Disordered" evidence="1">
    <location>
        <begin position="317"/>
        <end position="417"/>
    </location>
</feature>
<organism evidence="2 3">
    <name type="scientific">Marasmius tenuissimus</name>
    <dbReference type="NCBI Taxonomy" id="585030"/>
    <lineage>
        <taxon>Eukaryota</taxon>
        <taxon>Fungi</taxon>
        <taxon>Dikarya</taxon>
        <taxon>Basidiomycota</taxon>
        <taxon>Agaricomycotina</taxon>
        <taxon>Agaricomycetes</taxon>
        <taxon>Agaricomycetidae</taxon>
        <taxon>Agaricales</taxon>
        <taxon>Marasmiineae</taxon>
        <taxon>Marasmiaceae</taxon>
        <taxon>Marasmius</taxon>
    </lineage>
</organism>
<dbReference type="Proteomes" id="UP001437256">
    <property type="component" value="Unassembled WGS sequence"/>
</dbReference>
<comment type="caution">
    <text evidence="2">The sequence shown here is derived from an EMBL/GenBank/DDBJ whole genome shotgun (WGS) entry which is preliminary data.</text>
</comment>
<proteinExistence type="predicted"/>
<feature type="compositionally biased region" description="Polar residues" evidence="1">
    <location>
        <begin position="340"/>
        <end position="367"/>
    </location>
</feature>
<feature type="compositionally biased region" description="Polar residues" evidence="1">
    <location>
        <begin position="179"/>
        <end position="189"/>
    </location>
</feature>
<feature type="compositionally biased region" description="Polar residues" evidence="1">
    <location>
        <begin position="317"/>
        <end position="331"/>
    </location>
</feature>
<feature type="compositionally biased region" description="Basic residues" evidence="1">
    <location>
        <begin position="84"/>
        <end position="95"/>
    </location>
</feature>
<keyword evidence="3" id="KW-1185">Reference proteome</keyword>
<protein>
    <submittedName>
        <fullName evidence="2">Uncharacterized protein</fullName>
    </submittedName>
</protein>
<gene>
    <name evidence="2" type="ORF">AAF712_010199</name>
</gene>
<feature type="compositionally biased region" description="Basic and acidic residues" evidence="1">
    <location>
        <begin position="163"/>
        <end position="175"/>
    </location>
</feature>
<dbReference type="EMBL" id="JBBXMP010000093">
    <property type="protein sequence ID" value="KAL0062879.1"/>
    <property type="molecule type" value="Genomic_DNA"/>
</dbReference>
<sequence length="563" mass="62233">MRSELLRTYTSDQPRPRDPSSSSYSKSSSSFDKRGRSPSPSDSYSKKYPLILSPRHSALPEPEPTRRLSRRGRSPARGSSPTRRFSRSPLRRRPHSINSRRSLRKEPFYIDRDQSPTPTRRSSKRVKSPSPASKRYATATIGDERSLPRCRSRRNCSLSPDEFAGRVEVSDEARPLRRTSAQSEFNSRQGPRRNSDRIERLTSVSGIESVQASLMKIVNSVKGEDDHTEHETAPASSTAKEEPLEKPLPPPASLPRPPEPYRSSSPRGPLGPGASVSSAPPLPPQCLPRTDAAGTDLLNPTPAVALLPLTSPVTASRTAQFGPASTSTITLSLPPDAETYCSTIPSSSNHSLNVPSASDQSNPSDMQGSAAPEWELAPKPASLPEARPPRWVPISLKRPQADKPKPIVSETEDETETDVDMFKSAGNSFNDKILQRSQAEKDLIAKLTRELWDSRRNLMALSARGLAIEDSLRDMKKQEEKSKKPDRGFMEACEELGVGSKKIGSWELQFKIKIVESLLREETRARVKADMLLADVLRECEEPKVVPQLYELLLGASQNDLPV</sequence>
<feature type="compositionally biased region" description="Basic and acidic residues" evidence="1">
    <location>
        <begin position="104"/>
        <end position="114"/>
    </location>
</feature>
<feature type="region of interest" description="Disordered" evidence="1">
    <location>
        <begin position="1"/>
        <end position="298"/>
    </location>
</feature>
<evidence type="ECO:0000256" key="1">
    <source>
        <dbReference type="SAM" id="MobiDB-lite"/>
    </source>
</evidence>
<evidence type="ECO:0000313" key="3">
    <source>
        <dbReference type="Proteomes" id="UP001437256"/>
    </source>
</evidence>
<feature type="compositionally biased region" description="Low complexity" evidence="1">
    <location>
        <begin position="37"/>
        <end position="49"/>
    </location>
</feature>
<reference evidence="2 3" key="1">
    <citation type="submission" date="2024-05" db="EMBL/GenBank/DDBJ databases">
        <title>A draft genome resource for the thread blight pathogen Marasmius tenuissimus strain MS-2.</title>
        <authorList>
            <person name="Yulfo-Soto G.E."/>
            <person name="Baruah I.K."/>
            <person name="Amoako-Attah I."/>
            <person name="Bukari Y."/>
            <person name="Meinhardt L.W."/>
            <person name="Bailey B.A."/>
            <person name="Cohen S.P."/>
        </authorList>
    </citation>
    <scope>NUCLEOTIDE SEQUENCE [LARGE SCALE GENOMIC DNA]</scope>
    <source>
        <strain evidence="2 3">MS-2</strain>
    </source>
</reference>
<evidence type="ECO:0000313" key="2">
    <source>
        <dbReference type="EMBL" id="KAL0062879.1"/>
    </source>
</evidence>
<feature type="compositionally biased region" description="Low complexity" evidence="1">
    <location>
        <begin position="19"/>
        <end position="30"/>
    </location>
</feature>
<name>A0ABR2ZPD8_9AGAR</name>
<feature type="compositionally biased region" description="Pro residues" evidence="1">
    <location>
        <begin position="246"/>
        <end position="260"/>
    </location>
</feature>